<protein>
    <submittedName>
        <fullName evidence="4">SMP-30/gluconolactonase/LRE family protein</fullName>
    </submittedName>
</protein>
<reference evidence="4 5" key="1">
    <citation type="submission" date="2023-01" db="EMBL/GenBank/DDBJ databases">
        <title>Psychrosphaera sp. nov., isolated from marine algae.</title>
        <authorList>
            <person name="Bayburt H."/>
            <person name="Choi B.J."/>
            <person name="Kim J.M."/>
            <person name="Choi D.G."/>
            <person name="Jeon C.O."/>
        </authorList>
    </citation>
    <scope>NUCLEOTIDE SEQUENCE [LARGE SCALE GENOMIC DNA]</scope>
    <source>
        <strain evidence="4 5">G1-22</strain>
    </source>
</reference>
<name>A0ABT5FI04_9GAMM</name>
<evidence type="ECO:0000259" key="3">
    <source>
        <dbReference type="Pfam" id="PF08450"/>
    </source>
</evidence>
<keyword evidence="5" id="KW-1185">Reference proteome</keyword>
<keyword evidence="2" id="KW-0472">Membrane</keyword>
<dbReference type="InterPro" id="IPR051262">
    <property type="entry name" value="SMP-30/CGR1_Lactonase"/>
</dbReference>
<evidence type="ECO:0000313" key="5">
    <source>
        <dbReference type="Proteomes" id="UP001528411"/>
    </source>
</evidence>
<accession>A0ABT5FI04</accession>
<organism evidence="4 5">
    <name type="scientific">Psychrosphaera algicola</name>
    <dbReference type="NCBI Taxonomy" id="3023714"/>
    <lineage>
        <taxon>Bacteria</taxon>
        <taxon>Pseudomonadati</taxon>
        <taxon>Pseudomonadota</taxon>
        <taxon>Gammaproteobacteria</taxon>
        <taxon>Alteromonadales</taxon>
        <taxon>Pseudoalteromonadaceae</taxon>
        <taxon>Psychrosphaera</taxon>
    </lineage>
</organism>
<dbReference type="InterPro" id="IPR011042">
    <property type="entry name" value="6-blade_b-propeller_TolB-like"/>
</dbReference>
<feature type="transmembrane region" description="Helical" evidence="2">
    <location>
        <begin position="97"/>
        <end position="123"/>
    </location>
</feature>
<dbReference type="PANTHER" id="PTHR47572:SF4">
    <property type="entry name" value="LACTONASE DRP35"/>
    <property type="match status" value="1"/>
</dbReference>
<gene>
    <name evidence="4" type="ORF">PN838_21365</name>
</gene>
<comment type="caution">
    <text evidence="4">The sequence shown here is derived from an EMBL/GenBank/DDBJ whole genome shotgun (WGS) entry which is preliminary data.</text>
</comment>
<dbReference type="PANTHER" id="PTHR47572">
    <property type="entry name" value="LIPOPROTEIN-RELATED"/>
    <property type="match status" value="1"/>
</dbReference>
<dbReference type="Gene3D" id="2.120.10.30">
    <property type="entry name" value="TolB, C-terminal domain"/>
    <property type="match status" value="1"/>
</dbReference>
<keyword evidence="1" id="KW-0378">Hydrolase</keyword>
<dbReference type="EMBL" id="JAQOMS010000002">
    <property type="protein sequence ID" value="MDC2890824.1"/>
    <property type="molecule type" value="Genomic_DNA"/>
</dbReference>
<evidence type="ECO:0000256" key="2">
    <source>
        <dbReference type="SAM" id="Phobius"/>
    </source>
</evidence>
<feature type="domain" description="SMP-30/Gluconolactonase/LRE-like region" evidence="3">
    <location>
        <begin position="18"/>
        <end position="97"/>
    </location>
</feature>
<dbReference type="InterPro" id="IPR013658">
    <property type="entry name" value="SGL"/>
</dbReference>
<keyword evidence="2" id="KW-0812">Transmembrane</keyword>
<evidence type="ECO:0000256" key="1">
    <source>
        <dbReference type="ARBA" id="ARBA00022801"/>
    </source>
</evidence>
<keyword evidence="2" id="KW-1133">Transmembrane helix</keyword>
<sequence>MNHNSQSVSKLNIKHKLNNIIAGQFNQLNFNSPNDMTMDSRGNIYFTDPNWQLGDRTQQQPYTGVYKIDVNGKVSLIDGSLDKPNGVALSPDQKRSISVILVIESVSTILVAVAMFLIAEILLRSPHQTALKWIVQETFMSVATIKA</sequence>
<dbReference type="SUPFAM" id="SSF63829">
    <property type="entry name" value="Calcium-dependent phosphotriesterase"/>
    <property type="match status" value="1"/>
</dbReference>
<dbReference type="Proteomes" id="UP001528411">
    <property type="component" value="Unassembled WGS sequence"/>
</dbReference>
<dbReference type="Pfam" id="PF08450">
    <property type="entry name" value="SGL"/>
    <property type="match status" value="1"/>
</dbReference>
<proteinExistence type="predicted"/>
<evidence type="ECO:0000313" key="4">
    <source>
        <dbReference type="EMBL" id="MDC2890824.1"/>
    </source>
</evidence>